<evidence type="ECO:0000313" key="3">
    <source>
        <dbReference type="Proteomes" id="UP000595140"/>
    </source>
</evidence>
<organism evidence="2 3">
    <name type="scientific">Cuscuta campestris</name>
    <dbReference type="NCBI Taxonomy" id="132261"/>
    <lineage>
        <taxon>Eukaryota</taxon>
        <taxon>Viridiplantae</taxon>
        <taxon>Streptophyta</taxon>
        <taxon>Embryophyta</taxon>
        <taxon>Tracheophyta</taxon>
        <taxon>Spermatophyta</taxon>
        <taxon>Magnoliopsida</taxon>
        <taxon>eudicotyledons</taxon>
        <taxon>Gunneridae</taxon>
        <taxon>Pentapetalae</taxon>
        <taxon>asterids</taxon>
        <taxon>lamiids</taxon>
        <taxon>Solanales</taxon>
        <taxon>Convolvulaceae</taxon>
        <taxon>Cuscuteae</taxon>
        <taxon>Cuscuta</taxon>
        <taxon>Cuscuta subgen. Grammica</taxon>
        <taxon>Cuscuta sect. Cleistogrammica</taxon>
    </lineage>
</organism>
<reference evidence="2 3" key="1">
    <citation type="submission" date="2018-04" db="EMBL/GenBank/DDBJ databases">
        <authorList>
            <person name="Vogel A."/>
        </authorList>
    </citation>
    <scope>NUCLEOTIDE SEQUENCE [LARGE SCALE GENOMIC DNA]</scope>
</reference>
<dbReference type="Proteomes" id="UP000595140">
    <property type="component" value="Unassembled WGS sequence"/>
</dbReference>
<evidence type="ECO:0000256" key="1">
    <source>
        <dbReference type="SAM" id="MobiDB-lite"/>
    </source>
</evidence>
<dbReference type="OrthoDB" id="1919336at2759"/>
<dbReference type="GO" id="GO:0003677">
    <property type="term" value="F:DNA binding"/>
    <property type="evidence" value="ECO:0007669"/>
    <property type="project" value="TreeGrafter"/>
</dbReference>
<name>A0A484L8Q3_9ASTE</name>
<dbReference type="Gene3D" id="1.10.30.10">
    <property type="entry name" value="High mobility group box domain"/>
    <property type="match status" value="1"/>
</dbReference>
<dbReference type="PANTHER" id="PTHR47658">
    <property type="entry name" value="HIGH MOBILITY GROUP B PROTEIN 12-RELATED"/>
    <property type="match status" value="1"/>
</dbReference>
<dbReference type="SUPFAM" id="SSF47095">
    <property type="entry name" value="HMG-box"/>
    <property type="match status" value="1"/>
</dbReference>
<dbReference type="EMBL" id="OOIL02001116">
    <property type="protein sequence ID" value="VFQ72795.1"/>
    <property type="molecule type" value="Genomic_DNA"/>
</dbReference>
<dbReference type="GO" id="GO:0010197">
    <property type="term" value="P:polar nucleus fusion"/>
    <property type="evidence" value="ECO:0007669"/>
    <property type="project" value="TreeGrafter"/>
</dbReference>
<dbReference type="GO" id="GO:0005634">
    <property type="term" value="C:nucleus"/>
    <property type="evidence" value="ECO:0007669"/>
    <property type="project" value="TreeGrafter"/>
</dbReference>
<sequence length="199" mass="23259">MGFPRKRVRAIRIRRGPDGSAFQQCESCGLSVAISLADMHECGATRVSIKKPRTQRRSDTGKEHRVENSQDFTRFQDQPRSAFRLFMEQFAKTCHDGDEIAVDRRGFETWRNMSKMERQPYELRAEKICSAYLNCLMEEENNMPKVNDEAESVEVNNYEESYEDVTCSDDSDGFLRCSHESKNLSSYLKWKLKHTWLFC</sequence>
<evidence type="ECO:0008006" key="4">
    <source>
        <dbReference type="Google" id="ProtNLM"/>
    </source>
</evidence>
<proteinExistence type="predicted"/>
<feature type="region of interest" description="Disordered" evidence="1">
    <location>
        <begin position="48"/>
        <end position="69"/>
    </location>
</feature>
<protein>
    <recommendedName>
        <fullName evidence="4">HMG box domain-containing protein</fullName>
    </recommendedName>
</protein>
<accession>A0A484L8Q3</accession>
<dbReference type="PANTHER" id="PTHR47658:SF2">
    <property type="entry name" value="HMG-BOX (HIGH MOBILITY GROUP) DNA-BINDING FAMILY PROTEIN"/>
    <property type="match status" value="1"/>
</dbReference>
<dbReference type="InterPro" id="IPR036910">
    <property type="entry name" value="HMG_box_dom_sf"/>
</dbReference>
<keyword evidence="3" id="KW-1185">Reference proteome</keyword>
<gene>
    <name evidence="2" type="ORF">CCAM_LOCUS14571</name>
</gene>
<evidence type="ECO:0000313" key="2">
    <source>
        <dbReference type="EMBL" id="VFQ72795.1"/>
    </source>
</evidence>
<dbReference type="AlphaFoldDB" id="A0A484L8Q3"/>
<feature type="compositionally biased region" description="Basic and acidic residues" evidence="1">
    <location>
        <begin position="56"/>
        <end position="68"/>
    </location>
</feature>